<proteinExistence type="predicted"/>
<gene>
    <name evidence="1" type="ORF">RF55_10408</name>
</gene>
<sequence>MRGLDESITPKDVEEVLVALGGRTGRKIRIGEMWKAWTRQKKADPCPQNKLGEGGGDGVFLSVAFALPLLGDPWRAASPGVIVELPEAADGHEWVLIPAIARGPPGRWRRSGMALSCHQVSRKDEGVFQTSPRTWGA</sequence>
<dbReference type="AlphaFoldDB" id="A0A0J7KHG8"/>
<dbReference type="EMBL" id="LBMM01007259">
    <property type="protein sequence ID" value="KMQ89898.1"/>
    <property type="molecule type" value="Genomic_DNA"/>
</dbReference>
<accession>A0A0J7KHG8</accession>
<comment type="caution">
    <text evidence="1">The sequence shown here is derived from an EMBL/GenBank/DDBJ whole genome shotgun (WGS) entry which is preliminary data.</text>
</comment>
<organism evidence="1 2">
    <name type="scientific">Lasius niger</name>
    <name type="common">Black garden ant</name>
    <dbReference type="NCBI Taxonomy" id="67767"/>
    <lineage>
        <taxon>Eukaryota</taxon>
        <taxon>Metazoa</taxon>
        <taxon>Ecdysozoa</taxon>
        <taxon>Arthropoda</taxon>
        <taxon>Hexapoda</taxon>
        <taxon>Insecta</taxon>
        <taxon>Pterygota</taxon>
        <taxon>Neoptera</taxon>
        <taxon>Endopterygota</taxon>
        <taxon>Hymenoptera</taxon>
        <taxon>Apocrita</taxon>
        <taxon>Aculeata</taxon>
        <taxon>Formicoidea</taxon>
        <taxon>Formicidae</taxon>
        <taxon>Formicinae</taxon>
        <taxon>Lasius</taxon>
        <taxon>Lasius</taxon>
    </lineage>
</organism>
<dbReference type="Proteomes" id="UP000036403">
    <property type="component" value="Unassembled WGS sequence"/>
</dbReference>
<dbReference type="PaxDb" id="67767-A0A0J7KHG8"/>
<name>A0A0J7KHG8_LASNI</name>
<protein>
    <submittedName>
        <fullName evidence="1">Uncharacterized protein</fullName>
    </submittedName>
</protein>
<keyword evidence="2" id="KW-1185">Reference proteome</keyword>
<evidence type="ECO:0000313" key="2">
    <source>
        <dbReference type="Proteomes" id="UP000036403"/>
    </source>
</evidence>
<evidence type="ECO:0000313" key="1">
    <source>
        <dbReference type="EMBL" id="KMQ89898.1"/>
    </source>
</evidence>
<reference evidence="1 2" key="1">
    <citation type="submission" date="2015-04" db="EMBL/GenBank/DDBJ databases">
        <title>Lasius niger genome sequencing.</title>
        <authorList>
            <person name="Konorov E.A."/>
            <person name="Nikitin M.A."/>
            <person name="Kirill M.V."/>
            <person name="Chang P."/>
        </authorList>
    </citation>
    <scope>NUCLEOTIDE SEQUENCE [LARGE SCALE GENOMIC DNA]</scope>
    <source>
        <tissue evidence="1">Whole</tissue>
    </source>
</reference>